<dbReference type="EMBL" id="PHNF01000001">
    <property type="protein sequence ID" value="PPE06378.1"/>
    <property type="molecule type" value="Genomic_DNA"/>
</dbReference>
<protein>
    <submittedName>
        <fullName evidence="1">Uncharacterized protein</fullName>
    </submittedName>
</protein>
<comment type="caution">
    <text evidence="1">The sequence shown here is derived from an EMBL/GenBank/DDBJ whole genome shotgun (WGS) entry which is preliminary data.</text>
</comment>
<organism evidence="1 2">
    <name type="scientific">Mesoplasma corruscae</name>
    <dbReference type="NCBI Taxonomy" id="216874"/>
    <lineage>
        <taxon>Bacteria</taxon>
        <taxon>Bacillati</taxon>
        <taxon>Mycoplasmatota</taxon>
        <taxon>Mollicutes</taxon>
        <taxon>Entomoplasmatales</taxon>
        <taxon>Entomoplasmataceae</taxon>
        <taxon>Mesoplasma</taxon>
    </lineage>
</organism>
<evidence type="ECO:0000313" key="1">
    <source>
        <dbReference type="EMBL" id="PPE06378.1"/>
    </source>
</evidence>
<proteinExistence type="predicted"/>
<evidence type="ECO:0000313" key="2">
    <source>
        <dbReference type="Proteomes" id="UP000239785"/>
    </source>
</evidence>
<dbReference type="AlphaFoldDB" id="A0A2S5RGF9"/>
<dbReference type="RefSeq" id="WP_104207617.1">
    <property type="nucleotide sequence ID" value="NZ_PHNF01000001.1"/>
</dbReference>
<sequence>MYKMIFSKKYLLNNYKIIENLNDDKNEIYIFIRELIIMDIINHKTDQWIESNDILKVWTDFFLENQSIFPEYFYQQESIKNKKIKIKTKLTNITTSNSERKDGLRKRAELKNKKVGRVTLYCKNEVFIKDISNSNILEKILFVKKVKVFNIFTNLTRRKLKSYCHKCLINKSKIFYYIDNEYLTPNKQKFICGICLEKEIEVI</sequence>
<reference evidence="1 2" key="1">
    <citation type="submission" date="2017-11" db="EMBL/GenBank/DDBJ databases">
        <title>Genome sequence of Mesoplasma corruscae ELCA-2 (ATCC 49579).</title>
        <authorList>
            <person name="Lo W.-S."/>
            <person name="Kuo C.-H."/>
        </authorList>
    </citation>
    <scope>NUCLEOTIDE SEQUENCE [LARGE SCALE GENOMIC DNA]</scope>
    <source>
        <strain evidence="1 2">ELCA-2</strain>
    </source>
</reference>
<name>A0A2S5RGF9_9MOLU</name>
<keyword evidence="2" id="KW-1185">Reference proteome</keyword>
<accession>A0A2S5RGF9</accession>
<gene>
    <name evidence="1" type="ORF">MCORR_v1c00060</name>
</gene>
<dbReference type="Proteomes" id="UP000239785">
    <property type="component" value="Unassembled WGS sequence"/>
</dbReference>